<dbReference type="PANTHER" id="PTHR11113:SF2">
    <property type="entry name" value="ADENINE DEAMINASE"/>
    <property type="match status" value="1"/>
</dbReference>
<evidence type="ECO:0000259" key="8">
    <source>
        <dbReference type="Pfam" id="PF13382"/>
    </source>
</evidence>
<comment type="similarity">
    <text evidence="1 6">Belongs to the metallo-dependent hydrolases superfamily. Adenine deaminase family.</text>
</comment>
<dbReference type="NCBIfam" id="TIGR01178">
    <property type="entry name" value="ade"/>
    <property type="match status" value="1"/>
</dbReference>
<keyword evidence="3 6" id="KW-0378">Hydrolase</keyword>
<dbReference type="Pfam" id="PF13382">
    <property type="entry name" value="Adenine_deam_C"/>
    <property type="match status" value="1"/>
</dbReference>
<comment type="cofactor">
    <cofactor evidence="6">
        <name>Mn(2+)</name>
        <dbReference type="ChEBI" id="CHEBI:29035"/>
    </cofactor>
</comment>
<organism evidence="9">
    <name type="scientific">Caldilineaceae bacterium SB0661_bin_32</name>
    <dbReference type="NCBI Taxonomy" id="2605255"/>
    <lineage>
        <taxon>Bacteria</taxon>
        <taxon>Bacillati</taxon>
        <taxon>Chloroflexota</taxon>
        <taxon>Caldilineae</taxon>
        <taxon>Caldilineales</taxon>
        <taxon>Caldilineaceae</taxon>
    </lineage>
</organism>
<gene>
    <name evidence="6 9" type="primary">ade</name>
    <name evidence="9" type="ORF">F4X14_14700</name>
</gene>
<comment type="catalytic activity">
    <reaction evidence="5 6">
        <text>adenine + H2O + H(+) = hypoxanthine + NH4(+)</text>
        <dbReference type="Rhea" id="RHEA:23688"/>
        <dbReference type="ChEBI" id="CHEBI:15377"/>
        <dbReference type="ChEBI" id="CHEBI:15378"/>
        <dbReference type="ChEBI" id="CHEBI:16708"/>
        <dbReference type="ChEBI" id="CHEBI:17368"/>
        <dbReference type="ChEBI" id="CHEBI:28938"/>
        <dbReference type="EC" id="3.5.4.2"/>
    </reaction>
</comment>
<dbReference type="Gene3D" id="2.30.40.10">
    <property type="entry name" value="Urease, subunit C, domain 1"/>
    <property type="match status" value="1"/>
</dbReference>
<dbReference type="EMBL" id="VXMH01000076">
    <property type="protein sequence ID" value="MYC96210.1"/>
    <property type="molecule type" value="Genomic_DNA"/>
</dbReference>
<comment type="caution">
    <text evidence="9">The sequence shown here is derived from an EMBL/GenBank/DDBJ whole genome shotgun (WGS) entry which is preliminary data.</text>
</comment>
<dbReference type="EC" id="3.5.4.2" evidence="2 6"/>
<feature type="domain" description="Amidohydrolase-related" evidence="7">
    <location>
        <begin position="64"/>
        <end position="332"/>
    </location>
</feature>
<reference evidence="9" key="1">
    <citation type="submission" date="2019-09" db="EMBL/GenBank/DDBJ databases">
        <title>Characterisation of the sponge microbiome using genome-centric metagenomics.</title>
        <authorList>
            <person name="Engelberts J.P."/>
            <person name="Robbins S.J."/>
            <person name="De Goeij J.M."/>
            <person name="Aranda M."/>
            <person name="Bell S.C."/>
            <person name="Webster N.S."/>
        </authorList>
    </citation>
    <scope>NUCLEOTIDE SEQUENCE</scope>
    <source>
        <strain evidence="9">SB0661_bin_32</strain>
    </source>
</reference>
<name>A0A6B1D851_9CHLR</name>
<dbReference type="InterPro" id="IPR006680">
    <property type="entry name" value="Amidohydro-rel"/>
</dbReference>
<keyword evidence="4 6" id="KW-0464">Manganese</keyword>
<dbReference type="SUPFAM" id="SSF51338">
    <property type="entry name" value="Composite domain of metallo-dependent hydrolases"/>
    <property type="match status" value="1"/>
</dbReference>
<dbReference type="SUPFAM" id="SSF51556">
    <property type="entry name" value="Metallo-dependent hydrolases"/>
    <property type="match status" value="1"/>
</dbReference>
<dbReference type="Pfam" id="PF01979">
    <property type="entry name" value="Amidohydro_1"/>
    <property type="match status" value="1"/>
</dbReference>
<dbReference type="AlphaFoldDB" id="A0A6B1D851"/>
<evidence type="ECO:0000256" key="5">
    <source>
        <dbReference type="ARBA" id="ARBA00047720"/>
    </source>
</evidence>
<dbReference type="InterPro" id="IPR026912">
    <property type="entry name" value="Adenine_deam_C"/>
</dbReference>
<dbReference type="GO" id="GO:0006146">
    <property type="term" value="P:adenine catabolic process"/>
    <property type="evidence" value="ECO:0007669"/>
    <property type="project" value="InterPro"/>
</dbReference>
<proteinExistence type="inferred from homology"/>
<evidence type="ECO:0000313" key="9">
    <source>
        <dbReference type="EMBL" id="MYC96210.1"/>
    </source>
</evidence>
<protein>
    <recommendedName>
        <fullName evidence="2 6">Adenine deaminase</fullName>
        <shortName evidence="6">Adenase</shortName>
        <shortName evidence="6">Adenine aminase</shortName>
        <ecNumber evidence="2 6">3.5.4.2</ecNumber>
    </recommendedName>
</protein>
<accession>A0A6B1D851</accession>
<dbReference type="InterPro" id="IPR006679">
    <property type="entry name" value="Adenine_deam"/>
</dbReference>
<evidence type="ECO:0000259" key="7">
    <source>
        <dbReference type="Pfam" id="PF01979"/>
    </source>
</evidence>
<sequence length="573" mass="59866">MNTSELLAVARGDRPADLLLCNGRVVNVLSGDIEDTDVALFGGRIAGVGAGYSAVETVDLQGAFIAPGLIDAHVHIESSLCLPAQFAAAVVPRGVTTVAADPHEIANVAGVDGVRYMAACSKALPLEVVLMAPSAVPATHMETSGASLSAKDLAALLEEGTVHGLAELMNFPGVVYGDPDVLAKIAAFGGQPLDGHAPELSGQALNAYAAAGAGSDHECATVAEAAEKLARGFYILIREATNAKNLHALLPLINEHNNRRICFCTDDRIPTDLIMQGSIDHILRETIAFGIEPVTAFRMATLNSAEWFGLHDRGAVAPGRRADLMVFDDLHAPSAAQVYAGGRLCAEGGRLLGDPDQDPVPVPAVVSSSVRVAWDAFDLRIPANGARARVIGSLQDQVLTEERILAPLVEDGQAVADPARDILKMAVVDRHTASGATGLGFIQGFGLNRGAIAGTVAHDHHNLIVIGADDESMTTAARTVAEMGGGLAVAEGPQALATLPLPVAGLMSDRPLGEVRNCYDSLLDAAHEFGSSIRDPFMAMSFMALEVIPKLKLTDQGLVDVEAFDFVDLFVSE</sequence>
<evidence type="ECO:0000256" key="2">
    <source>
        <dbReference type="ARBA" id="ARBA00012782"/>
    </source>
</evidence>
<evidence type="ECO:0000256" key="1">
    <source>
        <dbReference type="ARBA" id="ARBA00006773"/>
    </source>
</evidence>
<dbReference type="CDD" id="cd01295">
    <property type="entry name" value="AdeC"/>
    <property type="match status" value="1"/>
</dbReference>
<dbReference type="InterPro" id="IPR011059">
    <property type="entry name" value="Metal-dep_hydrolase_composite"/>
</dbReference>
<evidence type="ECO:0000256" key="3">
    <source>
        <dbReference type="ARBA" id="ARBA00022801"/>
    </source>
</evidence>
<dbReference type="GO" id="GO:0000034">
    <property type="term" value="F:adenine deaminase activity"/>
    <property type="evidence" value="ECO:0007669"/>
    <property type="project" value="UniProtKB-UniRule"/>
</dbReference>
<dbReference type="PANTHER" id="PTHR11113">
    <property type="entry name" value="N-ACETYLGLUCOSAMINE-6-PHOSPHATE DEACETYLASE"/>
    <property type="match status" value="1"/>
</dbReference>
<evidence type="ECO:0000256" key="6">
    <source>
        <dbReference type="HAMAP-Rule" id="MF_01518"/>
    </source>
</evidence>
<dbReference type="Gene3D" id="3.20.20.140">
    <property type="entry name" value="Metal-dependent hydrolases"/>
    <property type="match status" value="1"/>
</dbReference>
<evidence type="ECO:0000256" key="4">
    <source>
        <dbReference type="ARBA" id="ARBA00023211"/>
    </source>
</evidence>
<dbReference type="HAMAP" id="MF_01518">
    <property type="entry name" value="Adenine_deamin"/>
    <property type="match status" value="1"/>
</dbReference>
<dbReference type="InterPro" id="IPR032466">
    <property type="entry name" value="Metal_Hydrolase"/>
</dbReference>
<feature type="domain" description="Adenine deaminase C-terminal" evidence="8">
    <location>
        <begin position="397"/>
        <end position="564"/>
    </location>
</feature>